<feature type="compositionally biased region" description="Polar residues" evidence="1">
    <location>
        <begin position="1"/>
        <end position="20"/>
    </location>
</feature>
<reference evidence="3" key="1">
    <citation type="journal article" date="2011" name="Proc. Natl. Acad. Sci. U.S.A.">
        <title>Obligate biotrophy features unraveled by the genomic analysis of rust fungi.</title>
        <authorList>
            <person name="Duplessis S."/>
            <person name="Cuomo C.A."/>
            <person name="Lin Y.-C."/>
            <person name="Aerts A."/>
            <person name="Tisserant E."/>
            <person name="Veneault-Fourrey C."/>
            <person name="Joly D.L."/>
            <person name="Hacquard S."/>
            <person name="Amselem J."/>
            <person name="Cantarel B.L."/>
            <person name="Chiu R."/>
            <person name="Coutinho P.M."/>
            <person name="Feau N."/>
            <person name="Field M."/>
            <person name="Frey P."/>
            <person name="Gelhaye E."/>
            <person name="Goldberg J."/>
            <person name="Grabherr M.G."/>
            <person name="Kodira C.D."/>
            <person name="Kohler A."/>
            <person name="Kuees U."/>
            <person name="Lindquist E.A."/>
            <person name="Lucas S.M."/>
            <person name="Mago R."/>
            <person name="Mauceli E."/>
            <person name="Morin E."/>
            <person name="Murat C."/>
            <person name="Pangilinan J.L."/>
            <person name="Park R."/>
            <person name="Pearson M."/>
            <person name="Quesneville H."/>
            <person name="Rouhier N."/>
            <person name="Sakthikumar S."/>
            <person name="Salamov A.A."/>
            <person name="Schmutz J."/>
            <person name="Selles B."/>
            <person name="Shapiro H."/>
            <person name="Tanguay P."/>
            <person name="Tuskan G.A."/>
            <person name="Henrissat B."/>
            <person name="Van de Peer Y."/>
            <person name="Rouze P."/>
            <person name="Ellis J.G."/>
            <person name="Dodds P.N."/>
            <person name="Schein J.E."/>
            <person name="Zhong S."/>
            <person name="Hamelin R.C."/>
            <person name="Grigoriev I.V."/>
            <person name="Szabo L.J."/>
            <person name="Martin F."/>
        </authorList>
    </citation>
    <scope>NUCLEOTIDE SEQUENCE [LARGE SCALE GENOMIC DNA]</scope>
    <source>
        <strain evidence="3">98AG31 / pathotype 3-4-7</strain>
    </source>
</reference>
<gene>
    <name evidence="2" type="ORF">MELLADRAFT_101334</name>
</gene>
<dbReference type="VEuPathDB" id="FungiDB:MELLADRAFT_101334"/>
<dbReference type="AlphaFoldDB" id="F4R4E3"/>
<accession>F4R4E3</accession>
<name>F4R4E3_MELLP</name>
<evidence type="ECO:0000313" key="3">
    <source>
        <dbReference type="Proteomes" id="UP000001072"/>
    </source>
</evidence>
<protein>
    <submittedName>
        <fullName evidence="2">Uncharacterized protein</fullName>
    </submittedName>
</protein>
<dbReference type="Proteomes" id="UP000001072">
    <property type="component" value="Unassembled WGS sequence"/>
</dbReference>
<proteinExistence type="predicted"/>
<organism evidence="3">
    <name type="scientific">Melampsora larici-populina (strain 98AG31 / pathotype 3-4-7)</name>
    <name type="common">Poplar leaf rust fungus</name>
    <dbReference type="NCBI Taxonomy" id="747676"/>
    <lineage>
        <taxon>Eukaryota</taxon>
        <taxon>Fungi</taxon>
        <taxon>Dikarya</taxon>
        <taxon>Basidiomycota</taxon>
        <taxon>Pucciniomycotina</taxon>
        <taxon>Pucciniomycetes</taxon>
        <taxon>Pucciniales</taxon>
        <taxon>Melampsoraceae</taxon>
        <taxon>Melampsora</taxon>
    </lineage>
</organism>
<evidence type="ECO:0000313" key="2">
    <source>
        <dbReference type="EMBL" id="EGG13016.1"/>
    </source>
</evidence>
<dbReference type="KEGG" id="mlr:MELLADRAFT_101334"/>
<keyword evidence="3" id="KW-1185">Reference proteome</keyword>
<feature type="region of interest" description="Disordered" evidence="1">
    <location>
        <begin position="1"/>
        <end position="73"/>
    </location>
</feature>
<dbReference type="RefSeq" id="XP_007403954.1">
    <property type="nucleotide sequence ID" value="XM_007403892.1"/>
</dbReference>
<feature type="compositionally biased region" description="Basic and acidic residues" evidence="1">
    <location>
        <begin position="110"/>
        <end position="119"/>
    </location>
</feature>
<evidence type="ECO:0000256" key="1">
    <source>
        <dbReference type="SAM" id="MobiDB-lite"/>
    </source>
</evidence>
<dbReference type="InParanoid" id="F4R4E3"/>
<dbReference type="HOGENOM" id="CLU_1865533_0_0_1"/>
<feature type="region of interest" description="Disordered" evidence="1">
    <location>
        <begin position="110"/>
        <end position="137"/>
    </location>
</feature>
<dbReference type="GeneID" id="18921341"/>
<dbReference type="EMBL" id="GL883090">
    <property type="protein sequence ID" value="EGG13016.1"/>
    <property type="molecule type" value="Genomic_DNA"/>
</dbReference>
<sequence length="137" mass="14670">MNHGFQSFGHQYQAPPSVNYSPYRGYHYQPYPYASGSSQGFPQTGAPPGPSEPGNQLAIVPKPGTSNGSSQGGALAIIHRNNQNKQCVITNDRPEEVRAGRESLTFNYDLARDRKREKGSPGVVASGSPNGKPGQKA</sequence>